<accession>A0A6L3Z4N4</accession>
<evidence type="ECO:0000313" key="2">
    <source>
        <dbReference type="Proteomes" id="UP000481876"/>
    </source>
</evidence>
<reference evidence="1 2" key="1">
    <citation type="submission" date="2019-09" db="EMBL/GenBank/DDBJ databases">
        <title>Taxonomic organization of the family Brucellaceae based on a phylogenomic approach.</title>
        <authorList>
            <person name="Leclercq S."/>
            <person name="Cloeckaert A."/>
            <person name="Zygmunt M.S."/>
        </authorList>
    </citation>
    <scope>NUCLEOTIDE SEQUENCE [LARGE SCALE GENOMIC DNA]</scope>
    <source>
        <strain evidence="1 2">LMG 3313</strain>
    </source>
</reference>
<evidence type="ECO:0000313" key="1">
    <source>
        <dbReference type="EMBL" id="KAB2767619.1"/>
    </source>
</evidence>
<dbReference type="EMBL" id="WBWS01000014">
    <property type="protein sequence ID" value="KAB2767619.1"/>
    <property type="molecule type" value="Genomic_DNA"/>
</dbReference>
<gene>
    <name evidence="1" type="ORF">F9L04_14950</name>
</gene>
<sequence length="96" mass="10917">MISNEIHKYTSENVPDGYDTIVSYFMSNIDYAPETPQEVLTDEHFAECEIWCCHYADRLGLELPMVEAPEALKGLGVKFVRAYPEALLEMHMNACA</sequence>
<proteinExistence type="predicted"/>
<name>A0A6L3Z4N4_BRUAN</name>
<dbReference type="AlphaFoldDB" id="A0A6L3Z4N4"/>
<dbReference type="Proteomes" id="UP000481876">
    <property type="component" value="Unassembled WGS sequence"/>
</dbReference>
<comment type="caution">
    <text evidence="1">The sequence shown here is derived from an EMBL/GenBank/DDBJ whole genome shotgun (WGS) entry which is preliminary data.</text>
</comment>
<protein>
    <submittedName>
        <fullName evidence="1">Uncharacterized protein</fullName>
    </submittedName>
</protein>
<organism evidence="1 2">
    <name type="scientific">Brucella anthropi</name>
    <name type="common">Ochrobactrum anthropi</name>
    <dbReference type="NCBI Taxonomy" id="529"/>
    <lineage>
        <taxon>Bacteria</taxon>
        <taxon>Pseudomonadati</taxon>
        <taxon>Pseudomonadota</taxon>
        <taxon>Alphaproteobacteria</taxon>
        <taxon>Hyphomicrobiales</taxon>
        <taxon>Brucellaceae</taxon>
        <taxon>Brucella/Ochrobactrum group</taxon>
        <taxon>Brucella</taxon>
    </lineage>
</organism>
<dbReference type="RefSeq" id="WP_151663797.1">
    <property type="nucleotide sequence ID" value="NZ_CP103345.1"/>
</dbReference>